<dbReference type="EMBL" id="MTEI01000009">
    <property type="protein sequence ID" value="OQW87297.1"/>
    <property type="molecule type" value="Genomic_DNA"/>
</dbReference>
<proteinExistence type="predicted"/>
<reference evidence="2 3" key="1">
    <citation type="submission" date="2017-01" db="EMBL/GenBank/DDBJ databases">
        <title>Novel large sulfur bacteria in the metagenomes of groundwater-fed chemosynthetic microbial mats in the Lake Huron basin.</title>
        <authorList>
            <person name="Sharrar A.M."/>
            <person name="Flood B.E."/>
            <person name="Bailey J.V."/>
            <person name="Jones D.S."/>
            <person name="Biddanda B."/>
            <person name="Ruberg S.A."/>
            <person name="Marcus D.N."/>
            <person name="Dick G.J."/>
        </authorList>
    </citation>
    <scope>NUCLEOTIDE SEQUENCE [LARGE SCALE GENOMIC DNA]</scope>
    <source>
        <strain evidence="2">A7</strain>
    </source>
</reference>
<dbReference type="AlphaFoldDB" id="A0A1W9KSH7"/>
<evidence type="ECO:0000313" key="2">
    <source>
        <dbReference type="EMBL" id="OQW87297.1"/>
    </source>
</evidence>
<sequence>MHWIALQPQREAPPTATLTDPLTALGWWALQFTPKVALLQGVLLLEVSASTRLWGGHAALMRHIYTSNKPLALMGYAQGATSLVAYARLLAPCKPPVVPDDLPLNTLLAAQAHLPTLVRLGCTRWGDLRALPRDGLARRFGASLVDALDQAYGQRPDIYPWLTLPEVFEAALELPSQVENASALLFGARRLLGQMQVWLQLRQRGVLALELSWQMDARRNTAKEGALVLRTAEPALGTEHLQRLLAERLNQITLPAPVLGLRLRSLETQPLKGVSASLLLEDAPQGDTLAQLLERLGARLGAGKVLQLQAHADHRPEHMQAWVQAETAANSIAVSPYCKRARGQKDLKKFKYSGSAPDGWASALYPTWLLAQPLKLSVRQGCPYYQGPLTLLAGPQRLESGWWALPSDDQPAMPALRDYFVAASSSAVLLWIYRERLGSAAQAPSEDWYLQGVFA</sequence>
<dbReference type="CDD" id="cd03468">
    <property type="entry name" value="PolY_like"/>
    <property type="match status" value="1"/>
</dbReference>
<keyword evidence="1" id="KW-0227">DNA damage</keyword>
<accession>A0A1W9KSH7</accession>
<name>A0A1W9KSH7_9BURK</name>
<gene>
    <name evidence="2" type="ORF">BWK72_13885</name>
</gene>
<dbReference type="GO" id="GO:0006281">
    <property type="term" value="P:DNA repair"/>
    <property type="evidence" value="ECO:0007669"/>
    <property type="project" value="TreeGrafter"/>
</dbReference>
<organism evidence="2 3">
    <name type="scientific">Rhodoferax ferrireducens</name>
    <dbReference type="NCBI Taxonomy" id="192843"/>
    <lineage>
        <taxon>Bacteria</taxon>
        <taxon>Pseudomonadati</taxon>
        <taxon>Pseudomonadota</taxon>
        <taxon>Betaproteobacteria</taxon>
        <taxon>Burkholderiales</taxon>
        <taxon>Comamonadaceae</taxon>
        <taxon>Rhodoferax</taxon>
    </lineage>
</organism>
<evidence type="ECO:0000313" key="3">
    <source>
        <dbReference type="Proteomes" id="UP000192505"/>
    </source>
</evidence>
<comment type="caution">
    <text evidence="2">The sequence shown here is derived from an EMBL/GenBank/DDBJ whole genome shotgun (WGS) entry which is preliminary data.</text>
</comment>
<dbReference type="PANTHER" id="PTHR35369">
    <property type="entry name" value="BLR3025 PROTEIN-RELATED"/>
    <property type="match status" value="1"/>
</dbReference>
<evidence type="ECO:0000256" key="1">
    <source>
        <dbReference type="ARBA" id="ARBA00022763"/>
    </source>
</evidence>
<evidence type="ECO:0008006" key="4">
    <source>
        <dbReference type="Google" id="ProtNLM"/>
    </source>
</evidence>
<dbReference type="Proteomes" id="UP000192505">
    <property type="component" value="Unassembled WGS sequence"/>
</dbReference>
<dbReference type="InterPro" id="IPR043502">
    <property type="entry name" value="DNA/RNA_pol_sf"/>
</dbReference>
<protein>
    <recommendedName>
        <fullName evidence="4">DNA polymerase Y family protein</fullName>
    </recommendedName>
</protein>
<dbReference type="SUPFAM" id="SSF56672">
    <property type="entry name" value="DNA/RNA polymerases"/>
    <property type="match status" value="1"/>
</dbReference>
<dbReference type="InterPro" id="IPR050356">
    <property type="entry name" value="SulA_CellDiv_inhibitor"/>
</dbReference>
<dbReference type="PANTHER" id="PTHR35369:SF2">
    <property type="entry name" value="BLR3025 PROTEIN"/>
    <property type="match status" value="1"/>
</dbReference>